<dbReference type="SUPFAM" id="SSF56672">
    <property type="entry name" value="DNA/RNA polymerases"/>
    <property type="match status" value="1"/>
</dbReference>
<reference evidence="3" key="1">
    <citation type="submission" date="2023-04" db="EMBL/GenBank/DDBJ databases">
        <title>Phytophthora fragariaefolia NBRC 109709.</title>
        <authorList>
            <person name="Ichikawa N."/>
            <person name="Sato H."/>
            <person name="Tonouchi N."/>
        </authorList>
    </citation>
    <scope>NUCLEOTIDE SEQUENCE</scope>
    <source>
        <strain evidence="3">NBRC 109709</strain>
    </source>
</reference>
<accession>A0A9W6YLB6</accession>
<evidence type="ECO:0000256" key="1">
    <source>
        <dbReference type="SAM" id="MobiDB-lite"/>
    </source>
</evidence>
<dbReference type="EMBL" id="BSXT01008969">
    <property type="protein sequence ID" value="GMF68664.1"/>
    <property type="molecule type" value="Genomic_DNA"/>
</dbReference>
<protein>
    <submittedName>
        <fullName evidence="3">Unnamed protein product</fullName>
    </submittedName>
</protein>
<dbReference type="PANTHER" id="PTHR43383:SF2">
    <property type="entry name" value="AMIDOHYDROLASE 2 FAMILY PROTEIN"/>
    <property type="match status" value="1"/>
</dbReference>
<evidence type="ECO:0000313" key="3">
    <source>
        <dbReference type="EMBL" id="GMF68664.1"/>
    </source>
</evidence>
<dbReference type="Proteomes" id="UP001165121">
    <property type="component" value="Unassembled WGS sequence"/>
</dbReference>
<dbReference type="Pfam" id="PF07727">
    <property type="entry name" value="RVT_2"/>
    <property type="match status" value="1"/>
</dbReference>
<proteinExistence type="predicted"/>
<dbReference type="PANTHER" id="PTHR43383">
    <property type="entry name" value="NODULIN 6"/>
    <property type="match status" value="1"/>
</dbReference>
<feature type="region of interest" description="Disordered" evidence="1">
    <location>
        <begin position="251"/>
        <end position="272"/>
    </location>
</feature>
<dbReference type="InterPro" id="IPR043502">
    <property type="entry name" value="DNA/RNA_pol_sf"/>
</dbReference>
<dbReference type="AlphaFoldDB" id="A0A9W6YLB6"/>
<sequence length="373" mass="42859">MDNEIQSHEDNETWVLEPRPKGRIVLKNRWVYGIKYKSGGSVDRFKARLVIKGFLQKHGIEYTDIFAPVVCMEILRLLLALAAVMAWEVEQMDVKTAFLHGYLDEEIYMEQLVGYVQPGKEHHVCGLRKSLYGLKQAPRVWYYTFYEVMIAERFIRLVKDHCVFIKTRSSKIYIVSVYMDGLLVIGTKPSVAEIKEILKHRFQMTDIGGVSNILGWHIERRRNERIIFVHQEKYATKVLDRFGLAQCRPVRPPEETSQKLSESDCPTTDADKPEMGKFPYREAVCSFMYLMMGTRSDLANFVRQVSRYLHNPGPHHWNYVVRGLKLRDVPVRKLANFVAEVTSKAGDAFNNGGRVCGSGLYSARSAIPQASDA</sequence>
<organism evidence="3 4">
    <name type="scientific">Phytophthora fragariaefolia</name>
    <dbReference type="NCBI Taxonomy" id="1490495"/>
    <lineage>
        <taxon>Eukaryota</taxon>
        <taxon>Sar</taxon>
        <taxon>Stramenopiles</taxon>
        <taxon>Oomycota</taxon>
        <taxon>Peronosporomycetes</taxon>
        <taxon>Peronosporales</taxon>
        <taxon>Peronosporaceae</taxon>
        <taxon>Phytophthora</taxon>
    </lineage>
</organism>
<comment type="caution">
    <text evidence="3">The sequence shown here is derived from an EMBL/GenBank/DDBJ whole genome shotgun (WGS) entry which is preliminary data.</text>
</comment>
<evidence type="ECO:0000259" key="2">
    <source>
        <dbReference type="Pfam" id="PF07727"/>
    </source>
</evidence>
<dbReference type="OrthoDB" id="164869at2759"/>
<dbReference type="InterPro" id="IPR013103">
    <property type="entry name" value="RVT_2"/>
</dbReference>
<feature type="domain" description="Reverse transcriptase Ty1/copia-type" evidence="2">
    <location>
        <begin position="11"/>
        <end position="253"/>
    </location>
</feature>
<evidence type="ECO:0000313" key="4">
    <source>
        <dbReference type="Proteomes" id="UP001165121"/>
    </source>
</evidence>
<gene>
    <name evidence="3" type="ORF">Pfra01_002846300</name>
</gene>
<name>A0A9W6YLB6_9STRA</name>
<keyword evidence="4" id="KW-1185">Reference proteome</keyword>